<dbReference type="GO" id="GO:0071230">
    <property type="term" value="P:cellular response to amino acid stimulus"/>
    <property type="evidence" value="ECO:0007669"/>
    <property type="project" value="InterPro"/>
</dbReference>
<organism evidence="7 8">
    <name type="scientific">Neohortaea acidophila</name>
    <dbReference type="NCBI Taxonomy" id="245834"/>
    <lineage>
        <taxon>Eukaryota</taxon>
        <taxon>Fungi</taxon>
        <taxon>Dikarya</taxon>
        <taxon>Ascomycota</taxon>
        <taxon>Pezizomycotina</taxon>
        <taxon>Dothideomycetes</taxon>
        <taxon>Dothideomycetidae</taxon>
        <taxon>Mycosphaerellales</taxon>
        <taxon>Teratosphaeriaceae</taxon>
        <taxon>Neohortaea</taxon>
    </lineage>
</organism>
<reference evidence="7" key="1">
    <citation type="journal article" date="2020" name="Stud. Mycol.">
        <title>101 Dothideomycetes genomes: a test case for predicting lifestyles and emergence of pathogens.</title>
        <authorList>
            <person name="Haridas S."/>
            <person name="Albert R."/>
            <person name="Binder M."/>
            <person name="Bloem J."/>
            <person name="Labutti K."/>
            <person name="Salamov A."/>
            <person name="Andreopoulos B."/>
            <person name="Baker S."/>
            <person name="Barry K."/>
            <person name="Bills G."/>
            <person name="Bluhm B."/>
            <person name="Cannon C."/>
            <person name="Castanera R."/>
            <person name="Culley D."/>
            <person name="Daum C."/>
            <person name="Ezra D."/>
            <person name="Gonzalez J."/>
            <person name="Henrissat B."/>
            <person name="Kuo A."/>
            <person name="Liang C."/>
            <person name="Lipzen A."/>
            <person name="Lutzoni F."/>
            <person name="Magnuson J."/>
            <person name="Mondo S."/>
            <person name="Nolan M."/>
            <person name="Ohm R."/>
            <person name="Pangilinan J."/>
            <person name="Park H.-J."/>
            <person name="Ramirez L."/>
            <person name="Alfaro M."/>
            <person name="Sun H."/>
            <person name="Tritt A."/>
            <person name="Yoshinaga Y."/>
            <person name="Zwiers L.-H."/>
            <person name="Turgeon B."/>
            <person name="Goodwin S."/>
            <person name="Spatafora J."/>
            <person name="Crous P."/>
            <person name="Grigoriev I."/>
        </authorList>
    </citation>
    <scope>NUCLEOTIDE SEQUENCE</scope>
    <source>
        <strain evidence="7">CBS 113389</strain>
    </source>
</reference>
<keyword evidence="8" id="KW-1185">Reference proteome</keyword>
<dbReference type="AlphaFoldDB" id="A0A6A6Q0H0"/>
<keyword evidence="2" id="KW-0519">Myristate</keyword>
<feature type="region of interest" description="Disordered" evidence="6">
    <location>
        <begin position="89"/>
        <end position="114"/>
    </location>
</feature>
<keyword evidence="3" id="KW-0472">Membrane</keyword>
<dbReference type="GO" id="GO:0043410">
    <property type="term" value="P:positive regulation of MAPK cascade"/>
    <property type="evidence" value="ECO:0007669"/>
    <property type="project" value="InterPro"/>
</dbReference>
<dbReference type="GO" id="GO:0001919">
    <property type="term" value="P:regulation of receptor recycling"/>
    <property type="evidence" value="ECO:0007669"/>
    <property type="project" value="InterPro"/>
</dbReference>
<evidence type="ECO:0000256" key="2">
    <source>
        <dbReference type="ARBA" id="ARBA00022707"/>
    </source>
</evidence>
<dbReference type="InterPro" id="IPR028209">
    <property type="entry name" value="LAMTOR1/MEH1"/>
</dbReference>
<evidence type="ECO:0000256" key="6">
    <source>
        <dbReference type="SAM" id="MobiDB-lite"/>
    </source>
</evidence>
<evidence type="ECO:0008006" key="9">
    <source>
        <dbReference type="Google" id="ProtNLM"/>
    </source>
</evidence>
<dbReference type="OrthoDB" id="5299893at2759"/>
<dbReference type="SMART" id="SM01262">
    <property type="entry name" value="LAMTOR"/>
    <property type="match status" value="1"/>
</dbReference>
<dbReference type="GeneID" id="54477792"/>
<dbReference type="GO" id="GO:0045121">
    <property type="term" value="C:membrane raft"/>
    <property type="evidence" value="ECO:0007669"/>
    <property type="project" value="InterPro"/>
</dbReference>
<evidence type="ECO:0000256" key="4">
    <source>
        <dbReference type="ARBA" id="ARBA00023139"/>
    </source>
</evidence>
<name>A0A6A6Q0H0_9PEZI</name>
<dbReference type="Proteomes" id="UP000799767">
    <property type="component" value="Unassembled WGS sequence"/>
</dbReference>
<keyword evidence="4" id="KW-0564">Palmitate</keyword>
<dbReference type="GO" id="GO:0032008">
    <property type="term" value="P:positive regulation of TOR signaling"/>
    <property type="evidence" value="ECO:0007669"/>
    <property type="project" value="InterPro"/>
</dbReference>
<accession>A0A6A6Q0H0</accession>
<dbReference type="GO" id="GO:0071986">
    <property type="term" value="C:Ragulator complex"/>
    <property type="evidence" value="ECO:0007669"/>
    <property type="project" value="InterPro"/>
</dbReference>
<evidence type="ECO:0000313" key="8">
    <source>
        <dbReference type="Proteomes" id="UP000799767"/>
    </source>
</evidence>
<gene>
    <name evidence="7" type="ORF">BDY17DRAFT_322330</name>
</gene>
<evidence type="ECO:0000256" key="5">
    <source>
        <dbReference type="ARBA" id="ARBA00023288"/>
    </source>
</evidence>
<sequence>MGICASCLGLQRSPSQDNNETDPLLDDQHAQYGGVGGEEVSQPDEEELRRAREELEQITAEASDNMIDVLHPETADLHQRFAHYTTRHTLARLGDPFRTTPRAEPNENEEEDEDAWLESVQAAVGGDAAATKAVEHGGLLIDPSQLRVEATTSAGKKAYKGRLE</sequence>
<evidence type="ECO:0000256" key="3">
    <source>
        <dbReference type="ARBA" id="ARBA00023136"/>
    </source>
</evidence>
<dbReference type="RefSeq" id="XP_033592063.1">
    <property type="nucleotide sequence ID" value="XM_033736790.1"/>
</dbReference>
<dbReference type="Pfam" id="PF15454">
    <property type="entry name" value="LAMTOR"/>
    <property type="match status" value="1"/>
</dbReference>
<comment type="subcellular location">
    <subcellularLocation>
        <location evidence="1">Endomembrane system</location>
    </subcellularLocation>
</comment>
<evidence type="ECO:0000313" key="7">
    <source>
        <dbReference type="EMBL" id="KAF2485494.1"/>
    </source>
</evidence>
<keyword evidence="5" id="KW-0449">Lipoprotein</keyword>
<dbReference type="EMBL" id="MU001633">
    <property type="protein sequence ID" value="KAF2485494.1"/>
    <property type="molecule type" value="Genomic_DNA"/>
</dbReference>
<proteinExistence type="predicted"/>
<feature type="region of interest" description="Disordered" evidence="6">
    <location>
        <begin position="1"/>
        <end position="51"/>
    </location>
</feature>
<protein>
    <recommendedName>
        <fullName evidence="9">Late endosomal/lysosomal adaptor and MAPK and MTOR activator-domain-containing protein</fullName>
    </recommendedName>
</protein>
<evidence type="ECO:0000256" key="1">
    <source>
        <dbReference type="ARBA" id="ARBA00004308"/>
    </source>
</evidence>
<dbReference type="GO" id="GO:0016197">
    <property type="term" value="P:endosomal transport"/>
    <property type="evidence" value="ECO:0007669"/>
    <property type="project" value="InterPro"/>
</dbReference>
<dbReference type="GO" id="GO:0031902">
    <property type="term" value="C:late endosome membrane"/>
    <property type="evidence" value="ECO:0007669"/>
    <property type="project" value="InterPro"/>
</dbReference>